<comment type="caution">
    <text evidence="2">The sequence shown here is derived from an EMBL/GenBank/DDBJ whole genome shotgun (WGS) entry which is preliminary data.</text>
</comment>
<proteinExistence type="predicted"/>
<dbReference type="PANTHER" id="PTHR47738:SF3">
    <property type="entry name" value="PHOSPHOTRANSFERASE SYSTEM MANNITOL_FRUCTOSE-SPECIFIC IIA DOMAIN CONTAINING PROTEIN"/>
    <property type="match status" value="1"/>
</dbReference>
<name>A0A242NTT0_9GAMM</name>
<sequence>MYFDQHLCLFNIEAKTKEEILTTMAQMLLSHGIVKQDYLTGILEREQQYPTGLLVNSIGFAIPHTDSSKVNQSQICFASLKHPVIFSGMTDDKEQIPVKFIFMLAMKQPHEQVENLQNLIGLFQNEEQIKLLEQCQSTNEFISILNSAGVK</sequence>
<dbReference type="InterPro" id="IPR051541">
    <property type="entry name" value="PTS_SugarTrans_NitroReg"/>
</dbReference>
<dbReference type="InterPro" id="IPR002178">
    <property type="entry name" value="PTS_EIIA_type-2_dom"/>
</dbReference>
<dbReference type="EMBL" id="NASK01000097">
    <property type="protein sequence ID" value="OTQ49187.1"/>
    <property type="molecule type" value="Genomic_DNA"/>
</dbReference>
<dbReference type="Gene3D" id="3.40.930.10">
    <property type="entry name" value="Mannitol-specific EII, Chain A"/>
    <property type="match status" value="1"/>
</dbReference>
<dbReference type="Pfam" id="PF00359">
    <property type="entry name" value="PTS_EIIA_2"/>
    <property type="match status" value="1"/>
</dbReference>
<protein>
    <submittedName>
        <fullName evidence="2">PTS sugar transporter subunit IIA</fullName>
    </submittedName>
</protein>
<dbReference type="OrthoDB" id="3192919at2"/>
<accession>A0A242NTT0</accession>
<feature type="domain" description="PTS EIIA type-2" evidence="1">
    <location>
        <begin position="1"/>
        <end position="148"/>
    </location>
</feature>
<reference evidence="2 3" key="1">
    <citation type="submission" date="2017-03" db="EMBL/GenBank/DDBJ databases">
        <title>Comparative genomics of honeybee gut symbionts reveal geographically distinct and subgroup specific antibiotic resistance.</title>
        <authorList>
            <person name="Ludvigsen J."/>
            <person name="Porcellato D."/>
            <person name="Labee-Lund T.M."/>
            <person name="Amdam G.V."/>
            <person name="Rudi K."/>
        </authorList>
    </citation>
    <scope>NUCLEOTIDE SEQUENCE [LARGE SCALE GENOMIC DNA]</scope>
    <source>
        <strain evidence="2 3">A-4-12</strain>
    </source>
</reference>
<dbReference type="PROSITE" id="PS51094">
    <property type="entry name" value="PTS_EIIA_TYPE_2"/>
    <property type="match status" value="1"/>
</dbReference>
<dbReference type="AlphaFoldDB" id="A0A242NTT0"/>
<dbReference type="RefSeq" id="WP_086320702.1">
    <property type="nucleotide sequence ID" value="NZ_NASD01000016.1"/>
</dbReference>
<dbReference type="SUPFAM" id="SSF55804">
    <property type="entry name" value="Phoshotransferase/anion transport protein"/>
    <property type="match status" value="1"/>
</dbReference>
<dbReference type="CDD" id="cd00211">
    <property type="entry name" value="PTS_IIA_fru"/>
    <property type="match status" value="1"/>
</dbReference>
<dbReference type="InterPro" id="IPR016152">
    <property type="entry name" value="PTrfase/Anion_transptr"/>
</dbReference>
<organism evidence="2 3">
    <name type="scientific">Gilliamella apis</name>
    <dbReference type="NCBI Taxonomy" id="1970738"/>
    <lineage>
        <taxon>Bacteria</taxon>
        <taxon>Pseudomonadati</taxon>
        <taxon>Pseudomonadota</taxon>
        <taxon>Gammaproteobacteria</taxon>
        <taxon>Orbales</taxon>
        <taxon>Orbaceae</taxon>
        <taxon>Gilliamella</taxon>
    </lineage>
</organism>
<evidence type="ECO:0000313" key="3">
    <source>
        <dbReference type="Proteomes" id="UP000194968"/>
    </source>
</evidence>
<gene>
    <name evidence="2" type="ORF">B6D06_07440</name>
</gene>
<keyword evidence="2" id="KW-0813">Transport</keyword>
<dbReference type="Proteomes" id="UP000194968">
    <property type="component" value="Unassembled WGS sequence"/>
</dbReference>
<evidence type="ECO:0000313" key="2">
    <source>
        <dbReference type="EMBL" id="OTQ49187.1"/>
    </source>
</evidence>
<dbReference type="PANTHER" id="PTHR47738">
    <property type="entry name" value="PTS SYSTEM FRUCTOSE-LIKE EIIA COMPONENT-RELATED"/>
    <property type="match status" value="1"/>
</dbReference>
<evidence type="ECO:0000259" key="1">
    <source>
        <dbReference type="PROSITE" id="PS51094"/>
    </source>
</evidence>
<keyword evidence="2" id="KW-0762">Sugar transport</keyword>